<dbReference type="EMBL" id="JAJFAZ020000007">
    <property type="protein sequence ID" value="KAI5317944.1"/>
    <property type="molecule type" value="Genomic_DNA"/>
</dbReference>
<evidence type="ECO:0000313" key="3">
    <source>
        <dbReference type="Proteomes" id="UP001054821"/>
    </source>
</evidence>
<gene>
    <name evidence="2" type="ORF">L3X38_037651</name>
</gene>
<keyword evidence="1" id="KW-0812">Transmembrane</keyword>
<reference evidence="2 3" key="1">
    <citation type="journal article" date="2022" name="G3 (Bethesda)">
        <title>Whole-genome sequence and methylome profiling of the almond [Prunus dulcis (Mill.) D.A. Webb] cultivar 'Nonpareil'.</title>
        <authorList>
            <person name="D'Amico-Willman K.M."/>
            <person name="Ouma W.Z."/>
            <person name="Meulia T."/>
            <person name="Sideli G.M."/>
            <person name="Gradziel T.M."/>
            <person name="Fresnedo-Ramirez J."/>
        </authorList>
    </citation>
    <scope>NUCLEOTIDE SEQUENCE [LARGE SCALE GENOMIC DNA]</scope>
    <source>
        <strain evidence="2">Clone GOH B32 T37-40</strain>
    </source>
</reference>
<dbReference type="AlphaFoldDB" id="A0AAD4V527"/>
<keyword evidence="1" id="KW-0472">Membrane</keyword>
<feature type="transmembrane region" description="Helical" evidence="1">
    <location>
        <begin position="107"/>
        <end position="125"/>
    </location>
</feature>
<comment type="caution">
    <text evidence="2">The sequence shown here is derived from an EMBL/GenBank/DDBJ whole genome shotgun (WGS) entry which is preliminary data.</text>
</comment>
<evidence type="ECO:0000313" key="2">
    <source>
        <dbReference type="EMBL" id="KAI5317944.1"/>
    </source>
</evidence>
<keyword evidence="1" id="KW-1133">Transmembrane helix</keyword>
<protein>
    <submittedName>
        <fullName evidence="2">Uncharacterized protein</fullName>
    </submittedName>
</protein>
<name>A0AAD4V527_PRUDU</name>
<sequence length="129" mass="15114">MEVGRLKQELVDGARNRDEEYQANTKQIRFEMARQFQYGWVQGQQPSEHRFVAGPDDYDDELEFDPAGYELFQGMHRDDRPPTGYIPHRRIPLAALHGLTHSGARPWIFGLYFTCWIFHLCWAYLGGHS</sequence>
<accession>A0AAD4V527</accession>
<proteinExistence type="predicted"/>
<dbReference type="Proteomes" id="UP001054821">
    <property type="component" value="Chromosome 7"/>
</dbReference>
<organism evidence="2 3">
    <name type="scientific">Prunus dulcis</name>
    <name type="common">Almond</name>
    <name type="synonym">Amygdalus dulcis</name>
    <dbReference type="NCBI Taxonomy" id="3755"/>
    <lineage>
        <taxon>Eukaryota</taxon>
        <taxon>Viridiplantae</taxon>
        <taxon>Streptophyta</taxon>
        <taxon>Embryophyta</taxon>
        <taxon>Tracheophyta</taxon>
        <taxon>Spermatophyta</taxon>
        <taxon>Magnoliopsida</taxon>
        <taxon>eudicotyledons</taxon>
        <taxon>Gunneridae</taxon>
        <taxon>Pentapetalae</taxon>
        <taxon>rosids</taxon>
        <taxon>fabids</taxon>
        <taxon>Rosales</taxon>
        <taxon>Rosaceae</taxon>
        <taxon>Amygdaloideae</taxon>
        <taxon>Amygdaleae</taxon>
        <taxon>Prunus</taxon>
    </lineage>
</organism>
<keyword evidence="3" id="KW-1185">Reference proteome</keyword>
<evidence type="ECO:0000256" key="1">
    <source>
        <dbReference type="SAM" id="Phobius"/>
    </source>
</evidence>